<evidence type="ECO:0000256" key="8">
    <source>
        <dbReference type="ARBA" id="ARBA00023326"/>
    </source>
</evidence>
<dbReference type="AlphaFoldDB" id="A0A8K0R3T2"/>
<dbReference type="EC" id="3.2.1.4" evidence="3 9"/>
<name>A0A8K0R3T2_9PLEO</name>
<proteinExistence type="inferred from homology"/>
<dbReference type="EMBL" id="JAGMVJ010000011">
    <property type="protein sequence ID" value="KAH7086490.1"/>
    <property type="molecule type" value="Genomic_DNA"/>
</dbReference>
<dbReference type="OrthoDB" id="10035502at2759"/>
<evidence type="ECO:0000256" key="5">
    <source>
        <dbReference type="ARBA" id="ARBA00023001"/>
    </source>
</evidence>
<organism evidence="11 12">
    <name type="scientific">Paraphoma chrysanthemicola</name>
    <dbReference type="NCBI Taxonomy" id="798071"/>
    <lineage>
        <taxon>Eukaryota</taxon>
        <taxon>Fungi</taxon>
        <taxon>Dikarya</taxon>
        <taxon>Ascomycota</taxon>
        <taxon>Pezizomycotina</taxon>
        <taxon>Dothideomycetes</taxon>
        <taxon>Pleosporomycetidae</taxon>
        <taxon>Pleosporales</taxon>
        <taxon>Pleosporineae</taxon>
        <taxon>Phaeosphaeriaceae</taxon>
        <taxon>Paraphoma</taxon>
    </lineage>
</organism>
<keyword evidence="6" id="KW-0119">Carbohydrate metabolism</keyword>
<evidence type="ECO:0000313" key="12">
    <source>
        <dbReference type="Proteomes" id="UP000813461"/>
    </source>
</evidence>
<keyword evidence="8" id="KW-0624">Polysaccharide degradation</keyword>
<evidence type="ECO:0000256" key="2">
    <source>
        <dbReference type="ARBA" id="ARBA00007793"/>
    </source>
</evidence>
<dbReference type="Pfam" id="PF02015">
    <property type="entry name" value="Glyco_hydro_45"/>
    <property type="match status" value="1"/>
</dbReference>
<evidence type="ECO:0000256" key="7">
    <source>
        <dbReference type="ARBA" id="ARBA00023295"/>
    </source>
</evidence>
<evidence type="ECO:0000259" key="10">
    <source>
        <dbReference type="PROSITE" id="PS01140"/>
    </source>
</evidence>
<reference evidence="11" key="1">
    <citation type="journal article" date="2021" name="Nat. Commun.">
        <title>Genetic determinants of endophytism in the Arabidopsis root mycobiome.</title>
        <authorList>
            <person name="Mesny F."/>
            <person name="Miyauchi S."/>
            <person name="Thiergart T."/>
            <person name="Pickel B."/>
            <person name="Atanasova L."/>
            <person name="Karlsson M."/>
            <person name="Huettel B."/>
            <person name="Barry K.W."/>
            <person name="Haridas S."/>
            <person name="Chen C."/>
            <person name="Bauer D."/>
            <person name="Andreopoulos W."/>
            <person name="Pangilinan J."/>
            <person name="LaButti K."/>
            <person name="Riley R."/>
            <person name="Lipzen A."/>
            <person name="Clum A."/>
            <person name="Drula E."/>
            <person name="Henrissat B."/>
            <person name="Kohler A."/>
            <person name="Grigoriev I.V."/>
            <person name="Martin F.M."/>
            <person name="Hacquard S."/>
        </authorList>
    </citation>
    <scope>NUCLEOTIDE SEQUENCE</scope>
    <source>
        <strain evidence="11">MPI-SDFR-AT-0120</strain>
    </source>
</reference>
<keyword evidence="12" id="KW-1185">Reference proteome</keyword>
<protein>
    <recommendedName>
        <fullName evidence="3 9">Cellulase</fullName>
        <ecNumber evidence="3 9">3.2.1.4</ecNumber>
    </recommendedName>
</protein>
<dbReference type="GO" id="GO:0030245">
    <property type="term" value="P:cellulose catabolic process"/>
    <property type="evidence" value="ECO:0007669"/>
    <property type="project" value="UniProtKB-KW"/>
</dbReference>
<gene>
    <name evidence="11" type="ORF">FB567DRAFT_445004</name>
</gene>
<comment type="caution">
    <text evidence="11">The sequence shown here is derived from an EMBL/GenBank/DDBJ whole genome shotgun (WGS) entry which is preliminary data.</text>
</comment>
<evidence type="ECO:0000256" key="3">
    <source>
        <dbReference type="ARBA" id="ARBA00012601"/>
    </source>
</evidence>
<dbReference type="Gene3D" id="2.40.40.10">
    <property type="entry name" value="RlpA-like domain"/>
    <property type="match status" value="1"/>
</dbReference>
<comment type="catalytic activity">
    <reaction evidence="1 9">
        <text>Endohydrolysis of (1-&gt;4)-beta-D-glucosidic linkages in cellulose, lichenin and cereal beta-D-glucans.</text>
        <dbReference type="EC" id="3.2.1.4"/>
    </reaction>
</comment>
<dbReference type="PROSITE" id="PS01140">
    <property type="entry name" value="GLYCOSYL_HYDROL_F45"/>
    <property type="match status" value="1"/>
</dbReference>
<evidence type="ECO:0000313" key="11">
    <source>
        <dbReference type="EMBL" id="KAH7086490.1"/>
    </source>
</evidence>
<feature type="domain" description="Glycosyl hydrolases family 45 active site" evidence="10">
    <location>
        <begin position="75"/>
        <end position="86"/>
    </location>
</feature>
<dbReference type="InterPro" id="IPR052288">
    <property type="entry name" value="GH45_Enzymes"/>
</dbReference>
<keyword evidence="4" id="KW-0378">Hydrolase</keyword>
<dbReference type="Proteomes" id="UP000813461">
    <property type="component" value="Unassembled WGS sequence"/>
</dbReference>
<feature type="active site" description="Nucleophile" evidence="9">
    <location>
        <position position="80"/>
    </location>
</feature>
<dbReference type="InterPro" id="IPR000334">
    <property type="entry name" value="Glyco_hydro_45"/>
</dbReference>
<dbReference type="GO" id="GO:0008810">
    <property type="term" value="F:cellulase activity"/>
    <property type="evidence" value="ECO:0007669"/>
    <property type="project" value="UniProtKB-EC"/>
</dbReference>
<evidence type="ECO:0000256" key="1">
    <source>
        <dbReference type="ARBA" id="ARBA00000966"/>
    </source>
</evidence>
<keyword evidence="5" id="KW-0136">Cellulose degradation</keyword>
<sequence length="313" mass="34354">MLRIYVRPATILTRSLRPRPNDHISTPKHSPRRFLLAILMHIMALARMHTQLPLFCMFIWTTLAANLNVSGEAITTRYWDCCKPSCGWKFKADVFNPVATCAKDGSLVDVNEGTGCNGGNVFQCSSQQPWAINDTLAYGFAGAFLLPALAGGKLEAAWCCACYRLDFTSDPLRGKSMVVQASNTAYDITTTNRFTLAIPGGNVSDVTACGLQYGVDQSVFGSHLTGVNSREQCQNLPEVLRPGCQFRFDWMKGETFQSARFERVVCPREITDKSQCVRKDDATLANGTSAAASTSVRPWLLAVPLLSIALTYS</sequence>
<evidence type="ECO:0000256" key="6">
    <source>
        <dbReference type="ARBA" id="ARBA00023277"/>
    </source>
</evidence>
<keyword evidence="7" id="KW-0326">Glycosidase</keyword>
<comment type="similarity">
    <text evidence="2">Belongs to the glycosyl hydrolase 45 (cellulase K) family.</text>
</comment>
<dbReference type="SUPFAM" id="SSF50685">
    <property type="entry name" value="Barwin-like endoglucanases"/>
    <property type="match status" value="1"/>
</dbReference>
<accession>A0A8K0R3T2</accession>
<dbReference type="PANTHER" id="PTHR39730">
    <property type="entry name" value="ENDOGLUCANASE 1"/>
    <property type="match status" value="1"/>
</dbReference>
<dbReference type="PANTHER" id="PTHR39730:SF1">
    <property type="entry name" value="ENDOGLUCANASE 1"/>
    <property type="match status" value="1"/>
</dbReference>
<evidence type="ECO:0000256" key="4">
    <source>
        <dbReference type="ARBA" id="ARBA00022801"/>
    </source>
</evidence>
<evidence type="ECO:0000256" key="9">
    <source>
        <dbReference type="PROSITE-ProRule" id="PRU10069"/>
    </source>
</evidence>
<dbReference type="InterPro" id="IPR036908">
    <property type="entry name" value="RlpA-like_sf"/>
</dbReference>